<keyword evidence="2 7" id="KW-0812">Transmembrane</keyword>
<keyword evidence="9" id="KW-1185">Reference proteome</keyword>
<dbReference type="GO" id="GO:0015648">
    <property type="term" value="F:lipid-linked peptidoglycan transporter activity"/>
    <property type="evidence" value="ECO:0007669"/>
    <property type="project" value="TreeGrafter"/>
</dbReference>
<dbReference type="Pfam" id="PF01098">
    <property type="entry name" value="FTSW_RODA_SPOVE"/>
    <property type="match status" value="1"/>
</dbReference>
<feature type="transmembrane region" description="Helical" evidence="7">
    <location>
        <begin position="183"/>
        <end position="201"/>
    </location>
</feature>
<protein>
    <submittedName>
        <fullName evidence="8">FtsW/RodA/SpoVE family cell cycle protein</fullName>
    </submittedName>
</protein>
<keyword evidence="4 7" id="KW-1133">Transmembrane helix</keyword>
<dbReference type="GO" id="GO:0008360">
    <property type="term" value="P:regulation of cell shape"/>
    <property type="evidence" value="ECO:0007669"/>
    <property type="project" value="UniProtKB-KW"/>
</dbReference>
<proteinExistence type="predicted"/>
<feature type="transmembrane region" description="Helical" evidence="7">
    <location>
        <begin position="126"/>
        <end position="146"/>
    </location>
</feature>
<dbReference type="InterPro" id="IPR001182">
    <property type="entry name" value="FtsW/RodA"/>
</dbReference>
<dbReference type="RefSeq" id="WP_212694183.1">
    <property type="nucleotide sequence ID" value="NZ_CP058649.1"/>
</dbReference>
<feature type="transmembrane region" description="Helical" evidence="7">
    <location>
        <begin position="400"/>
        <end position="421"/>
    </location>
</feature>
<feature type="transmembrane region" description="Helical" evidence="7">
    <location>
        <begin position="264"/>
        <end position="280"/>
    </location>
</feature>
<organism evidence="8 9">
    <name type="scientific">Vallitalea pronyensis</name>
    <dbReference type="NCBI Taxonomy" id="1348613"/>
    <lineage>
        <taxon>Bacteria</taxon>
        <taxon>Bacillati</taxon>
        <taxon>Bacillota</taxon>
        <taxon>Clostridia</taxon>
        <taxon>Lachnospirales</taxon>
        <taxon>Vallitaleaceae</taxon>
        <taxon>Vallitalea</taxon>
    </lineage>
</organism>
<feature type="transmembrane region" description="Helical" evidence="7">
    <location>
        <begin position="241"/>
        <end position="259"/>
    </location>
</feature>
<dbReference type="EMBL" id="CP058649">
    <property type="protein sequence ID" value="QUI23499.1"/>
    <property type="molecule type" value="Genomic_DNA"/>
</dbReference>
<dbReference type="PANTHER" id="PTHR30474:SF3">
    <property type="entry name" value="PEPTIDOGLYCAN GLYCOSYLTRANSFERASE RODA"/>
    <property type="match status" value="1"/>
</dbReference>
<evidence type="ECO:0000256" key="4">
    <source>
        <dbReference type="ARBA" id="ARBA00022989"/>
    </source>
</evidence>
<dbReference type="AlphaFoldDB" id="A0A8J8ML30"/>
<feature type="transmembrane region" description="Helical" evidence="7">
    <location>
        <begin position="286"/>
        <end position="306"/>
    </location>
</feature>
<evidence type="ECO:0000313" key="8">
    <source>
        <dbReference type="EMBL" id="QUI23499.1"/>
    </source>
</evidence>
<dbReference type="GO" id="GO:0005886">
    <property type="term" value="C:plasma membrane"/>
    <property type="evidence" value="ECO:0007669"/>
    <property type="project" value="TreeGrafter"/>
</dbReference>
<feature type="transmembrane region" description="Helical" evidence="7">
    <location>
        <begin position="99"/>
        <end position="117"/>
    </location>
</feature>
<evidence type="ECO:0000256" key="1">
    <source>
        <dbReference type="ARBA" id="ARBA00004141"/>
    </source>
</evidence>
<gene>
    <name evidence="8" type="ORF">HZI73_14940</name>
</gene>
<dbReference type="Proteomes" id="UP000683246">
    <property type="component" value="Chromosome"/>
</dbReference>
<evidence type="ECO:0000256" key="7">
    <source>
        <dbReference type="SAM" id="Phobius"/>
    </source>
</evidence>
<evidence type="ECO:0000256" key="5">
    <source>
        <dbReference type="ARBA" id="ARBA00023136"/>
    </source>
</evidence>
<dbReference type="GO" id="GO:0032153">
    <property type="term" value="C:cell division site"/>
    <property type="evidence" value="ECO:0007669"/>
    <property type="project" value="TreeGrafter"/>
</dbReference>
<evidence type="ECO:0000256" key="3">
    <source>
        <dbReference type="ARBA" id="ARBA00022960"/>
    </source>
</evidence>
<evidence type="ECO:0000256" key="6">
    <source>
        <dbReference type="SAM" id="Coils"/>
    </source>
</evidence>
<feature type="transmembrane region" description="Helical" evidence="7">
    <location>
        <begin position="12"/>
        <end position="29"/>
    </location>
</feature>
<comment type="subcellular location">
    <subcellularLocation>
        <location evidence="1">Membrane</location>
        <topology evidence="1">Multi-pass membrane protein</topology>
    </subcellularLocation>
</comment>
<feature type="transmembrane region" description="Helical" evidence="7">
    <location>
        <begin position="427"/>
        <end position="455"/>
    </location>
</feature>
<reference evidence="8" key="1">
    <citation type="submission" date="2020-07" db="EMBL/GenBank/DDBJ databases">
        <title>Vallitalea pronyensis genome.</title>
        <authorList>
            <person name="Postec A."/>
        </authorList>
    </citation>
    <scope>NUCLEOTIDE SEQUENCE</scope>
    <source>
        <strain evidence="8">FatNI3</strain>
    </source>
</reference>
<feature type="transmembrane region" description="Helical" evidence="7">
    <location>
        <begin position="152"/>
        <end position="171"/>
    </location>
</feature>
<keyword evidence="5 7" id="KW-0472">Membrane</keyword>
<feature type="transmembrane region" description="Helical" evidence="7">
    <location>
        <begin position="327"/>
        <end position="347"/>
    </location>
</feature>
<evidence type="ECO:0000256" key="2">
    <source>
        <dbReference type="ARBA" id="ARBA00022692"/>
    </source>
</evidence>
<feature type="transmembrane region" description="Helical" evidence="7">
    <location>
        <begin position="75"/>
        <end position="93"/>
    </location>
</feature>
<name>A0A8J8ML30_9FIRM</name>
<dbReference type="GO" id="GO:0051301">
    <property type="term" value="P:cell division"/>
    <property type="evidence" value="ECO:0007669"/>
    <property type="project" value="InterPro"/>
</dbReference>
<feature type="coiled-coil region" evidence="6">
    <location>
        <begin position="30"/>
        <end position="57"/>
    </location>
</feature>
<feature type="transmembrane region" description="Helical" evidence="7">
    <location>
        <begin position="362"/>
        <end position="388"/>
    </location>
</feature>
<dbReference type="KEGG" id="vpy:HZI73_14940"/>
<keyword evidence="3" id="KW-0133">Cell shape</keyword>
<sequence>MLDLIINMSRFIFIILGLYFTYLCVRLYQLESYKESKERHQEDKKELKNNKKTDKRQSAAHRAFYKGYFYKNQKVTILATHFLGFMILVGASTDNKLDLLILYVQEVLFFMIVWFLLKKLYVHHHYLLWNISLFLMSISFILLTRIDYNIGYRQFIMAVLGYVFAILVPIFIKRFTFFDKLGWLYIGISITLLVLVTFIGTEKYGATNWILIGDSSIQPSEIIKILFIFFLAAIMTQLDDLLGVIFTGIFSFILIVLLVYQKDLGTALIFFVIYVTLVYISTNKSLYFIGGLTAGSLGAFIAYKFYAHVQYRVEAWLNPWADIDRRGYQIAQSLFAIGAGGWFGYGLTKGMPKVIPAVPTDFIFAAVCEEFGNVFSILLIVMMALFFIEGIRIAKETDYKFYLLVASGISCIFAFQTFLIIGGVTKFIPITGVTLPFMSSGGTSLVMTTIMLGILEGIHMHNQKGENYGKKKAKRAGSK</sequence>
<keyword evidence="6" id="KW-0175">Coiled coil</keyword>
<evidence type="ECO:0000313" key="9">
    <source>
        <dbReference type="Proteomes" id="UP000683246"/>
    </source>
</evidence>
<accession>A0A8J8ML30</accession>
<dbReference type="PANTHER" id="PTHR30474">
    <property type="entry name" value="CELL CYCLE PROTEIN"/>
    <property type="match status" value="1"/>
</dbReference>